<sequence>MEERILDALRHIVGENNRSGYRVMYKMLQDHVVGQDKAELTEFSTVLHQLASADVFDIDGLAYIVLRNPL</sequence>
<accession>I4B832</accession>
<dbReference type="AlphaFoldDB" id="I4B832"/>
<dbReference type="HOGENOM" id="CLU_2756664_0_0_12"/>
<protein>
    <submittedName>
        <fullName evidence="1">Uncharacterized protein</fullName>
    </submittedName>
</protein>
<proteinExistence type="predicted"/>
<evidence type="ECO:0000313" key="2">
    <source>
        <dbReference type="Proteomes" id="UP000006048"/>
    </source>
</evidence>
<evidence type="ECO:0000313" key="1">
    <source>
        <dbReference type="EMBL" id="AFM13439.1"/>
    </source>
</evidence>
<name>I4B832_TURPD</name>
<dbReference type="KEGG" id="tpx:Turpa_2800"/>
<reference evidence="1 2" key="1">
    <citation type="submission" date="2012-06" db="EMBL/GenBank/DDBJ databases">
        <title>The complete chromosome of genome of Turneriella parva DSM 21527.</title>
        <authorList>
            <consortium name="US DOE Joint Genome Institute (JGI-PGF)"/>
            <person name="Lucas S."/>
            <person name="Han J."/>
            <person name="Lapidus A."/>
            <person name="Bruce D."/>
            <person name="Goodwin L."/>
            <person name="Pitluck S."/>
            <person name="Peters L."/>
            <person name="Kyrpides N."/>
            <person name="Mavromatis K."/>
            <person name="Ivanova N."/>
            <person name="Mikhailova N."/>
            <person name="Chertkov O."/>
            <person name="Detter J.C."/>
            <person name="Tapia R."/>
            <person name="Han C."/>
            <person name="Land M."/>
            <person name="Hauser L."/>
            <person name="Markowitz V."/>
            <person name="Cheng J.-F."/>
            <person name="Hugenholtz P."/>
            <person name="Woyke T."/>
            <person name="Wu D."/>
            <person name="Gronow S."/>
            <person name="Wellnitz S."/>
            <person name="Brambilla E."/>
            <person name="Klenk H.-P."/>
            <person name="Eisen J.A."/>
        </authorList>
    </citation>
    <scope>NUCLEOTIDE SEQUENCE [LARGE SCALE GENOMIC DNA]</scope>
    <source>
        <strain evidence="2">ATCC BAA-1111 / DSM 21527 / NCTC 11395 / H</strain>
    </source>
</reference>
<gene>
    <name evidence="1" type="ordered locus">Turpa_2800</name>
</gene>
<organism evidence="1 2">
    <name type="scientific">Turneriella parva (strain ATCC BAA-1111 / DSM 21527 / NCTC 11395 / H)</name>
    <name type="common">Leptospira parva</name>
    <dbReference type="NCBI Taxonomy" id="869212"/>
    <lineage>
        <taxon>Bacteria</taxon>
        <taxon>Pseudomonadati</taxon>
        <taxon>Spirochaetota</taxon>
        <taxon>Spirochaetia</taxon>
        <taxon>Leptospirales</taxon>
        <taxon>Leptospiraceae</taxon>
        <taxon>Turneriella</taxon>
    </lineage>
</organism>
<dbReference type="Proteomes" id="UP000006048">
    <property type="component" value="Chromosome"/>
</dbReference>
<keyword evidence="2" id="KW-1185">Reference proteome</keyword>
<dbReference type="RefSeq" id="WP_014803941.1">
    <property type="nucleotide sequence ID" value="NC_018020.1"/>
</dbReference>
<dbReference type="EMBL" id="CP002959">
    <property type="protein sequence ID" value="AFM13439.1"/>
    <property type="molecule type" value="Genomic_DNA"/>
</dbReference>